<accession>A0A8S1MGM8</accession>
<dbReference type="AlphaFoldDB" id="A0A8S1MGM8"/>
<name>A0A8S1MGM8_9CILI</name>
<evidence type="ECO:0000313" key="3">
    <source>
        <dbReference type="Proteomes" id="UP000692954"/>
    </source>
</evidence>
<organism evidence="2 3">
    <name type="scientific">Paramecium sonneborni</name>
    <dbReference type="NCBI Taxonomy" id="65129"/>
    <lineage>
        <taxon>Eukaryota</taxon>
        <taxon>Sar</taxon>
        <taxon>Alveolata</taxon>
        <taxon>Ciliophora</taxon>
        <taxon>Intramacronucleata</taxon>
        <taxon>Oligohymenophorea</taxon>
        <taxon>Peniculida</taxon>
        <taxon>Parameciidae</taxon>
        <taxon>Paramecium</taxon>
    </lineage>
</organism>
<feature type="coiled-coil region" evidence="1">
    <location>
        <begin position="489"/>
        <end position="516"/>
    </location>
</feature>
<keyword evidence="3" id="KW-1185">Reference proteome</keyword>
<comment type="caution">
    <text evidence="2">The sequence shown here is derived from an EMBL/GenBank/DDBJ whole genome shotgun (WGS) entry which is preliminary data.</text>
</comment>
<evidence type="ECO:0000256" key="1">
    <source>
        <dbReference type="SAM" id="Coils"/>
    </source>
</evidence>
<proteinExistence type="predicted"/>
<reference evidence="2" key="1">
    <citation type="submission" date="2021-01" db="EMBL/GenBank/DDBJ databases">
        <authorList>
            <consortium name="Genoscope - CEA"/>
            <person name="William W."/>
        </authorList>
    </citation>
    <scope>NUCLEOTIDE SEQUENCE</scope>
</reference>
<protein>
    <submittedName>
        <fullName evidence="2">Uncharacterized protein</fullName>
    </submittedName>
</protein>
<dbReference type="OrthoDB" id="291405at2759"/>
<gene>
    <name evidence="2" type="ORF">PSON_ATCC_30995.1.T0360171</name>
</gene>
<dbReference type="EMBL" id="CAJJDN010000036">
    <property type="protein sequence ID" value="CAD8077521.1"/>
    <property type="molecule type" value="Genomic_DNA"/>
</dbReference>
<dbReference type="Proteomes" id="UP000692954">
    <property type="component" value="Unassembled WGS sequence"/>
</dbReference>
<evidence type="ECO:0000313" key="2">
    <source>
        <dbReference type="EMBL" id="CAD8077521.1"/>
    </source>
</evidence>
<sequence>MKDLCSCSNSMQPQVSSYLSINGKFSSFIFYLMELQNQLRSYLSSYETYPYVRDIKLRVLYGDKQHIKLVQQCLASFLVDKEESPILRLLTLKFNKELAETFNEDYIHLMQKIVLPKMEQIALFEIDSKDNDRGKLYFLGNQKPHQGNKELQTLGDQFLRVTLECIRIWGRWFPLDKIHHRLSLYRVAYERLYNLGVLFPEIQYFDLNQVHTNLPSTFPPLSMMMQLKSVLSEHSKSTTKEICRYLESHLPEEYHQTQYSSFAELFQIIVKKHIIKKNKQARLANLFLERDPKYQEVKKMEEHEEWTQLQRLQIENQQLSYLNNMHQQKMQDLQKQIIETQNQNLLLSQYLKEKSLLIERYDTNFKVLEKKYDKLFEDYKKNHNSQNPYILASYEKNIAEFRIEYGLSFSEIECHKLRAENEYLHKQLDESDSMYDKIKHDKDVLLTENKLLSARISQLSQKIAKGTKVEKDNTQTQEDFTLYKQKSNLVQYEQVMICQKRQITQLKEQLIKMNDKKYSVSSQTWGVSTNTNSRRNINELQAYNLSSQKQSDNKRATQRQSKIIMPPILEYDPTIFSVNPNIFNTRFRQACFTSKAIIHQDEQIQITTLTQLKYNKLFITLFIENKSNNKLSNFKLQLQEVEQLMVYILDEIKNDLNPGEIQQFKLEISIKEIPYILLEAQLSFFNKNVSFGIPCTINKYLTLKSCEQIPQSFFYQCKPFLTGFQNSIPNLLPEFEVISQSDTEISVLAQAEFNEELFEIMISCRKSMMQIKMNGVYNDKLVKTIISTYQGLFLKR</sequence>
<keyword evidence="1" id="KW-0175">Coiled coil</keyword>
<feature type="coiled-coil region" evidence="1">
    <location>
        <begin position="316"/>
        <end position="378"/>
    </location>
</feature>